<evidence type="ECO:0000313" key="1">
    <source>
        <dbReference type="EMBL" id="CAH1404758.1"/>
    </source>
</evidence>
<evidence type="ECO:0000313" key="2">
    <source>
        <dbReference type="Proteomes" id="UP001152798"/>
    </source>
</evidence>
<dbReference type="EMBL" id="OV725082">
    <property type="protein sequence ID" value="CAH1404758.1"/>
    <property type="molecule type" value="Genomic_DNA"/>
</dbReference>
<protein>
    <submittedName>
        <fullName evidence="1">Uncharacterized protein</fullName>
    </submittedName>
</protein>
<proteinExistence type="predicted"/>
<name>A0A9P0HLB6_NEZVI</name>
<organism evidence="1 2">
    <name type="scientific">Nezara viridula</name>
    <name type="common">Southern green stink bug</name>
    <name type="synonym">Cimex viridulus</name>
    <dbReference type="NCBI Taxonomy" id="85310"/>
    <lineage>
        <taxon>Eukaryota</taxon>
        <taxon>Metazoa</taxon>
        <taxon>Ecdysozoa</taxon>
        <taxon>Arthropoda</taxon>
        <taxon>Hexapoda</taxon>
        <taxon>Insecta</taxon>
        <taxon>Pterygota</taxon>
        <taxon>Neoptera</taxon>
        <taxon>Paraneoptera</taxon>
        <taxon>Hemiptera</taxon>
        <taxon>Heteroptera</taxon>
        <taxon>Panheteroptera</taxon>
        <taxon>Pentatomomorpha</taxon>
        <taxon>Pentatomoidea</taxon>
        <taxon>Pentatomidae</taxon>
        <taxon>Pentatominae</taxon>
        <taxon>Nezara</taxon>
    </lineage>
</organism>
<sequence>MLFLLERIPQDVQILTVEIITE</sequence>
<accession>A0A9P0HLB6</accession>
<reference evidence="1" key="1">
    <citation type="submission" date="2022-01" db="EMBL/GenBank/DDBJ databases">
        <authorList>
            <person name="King R."/>
        </authorList>
    </citation>
    <scope>NUCLEOTIDE SEQUENCE</scope>
</reference>
<dbReference type="AlphaFoldDB" id="A0A9P0HLB6"/>
<keyword evidence="2" id="KW-1185">Reference proteome</keyword>
<gene>
    <name evidence="1" type="ORF">NEZAVI_LOCUS13112</name>
</gene>
<dbReference type="Proteomes" id="UP001152798">
    <property type="component" value="Chromosome 6"/>
</dbReference>